<name>A0A3N1Y8Q4_9GAMM</name>
<evidence type="ECO:0000313" key="4">
    <source>
        <dbReference type="Proteomes" id="UP000276634"/>
    </source>
</evidence>
<dbReference type="Gene3D" id="2.160.20.80">
    <property type="entry name" value="E3 ubiquitin-protein ligase SopA"/>
    <property type="match status" value="1"/>
</dbReference>
<dbReference type="AlphaFoldDB" id="A0A3N1Y8Q4"/>
<evidence type="ECO:0000256" key="2">
    <source>
        <dbReference type="SAM" id="Phobius"/>
    </source>
</evidence>
<feature type="compositionally biased region" description="Basic residues" evidence="1">
    <location>
        <begin position="92"/>
        <end position="102"/>
    </location>
</feature>
<protein>
    <submittedName>
        <fullName evidence="3">Pentapeptide repeat protein</fullName>
    </submittedName>
</protein>
<proteinExistence type="predicted"/>
<evidence type="ECO:0000256" key="1">
    <source>
        <dbReference type="SAM" id="MobiDB-lite"/>
    </source>
</evidence>
<gene>
    <name evidence="3" type="ORF">EDC57_1057</name>
</gene>
<dbReference type="RefSeq" id="WP_123400776.1">
    <property type="nucleotide sequence ID" value="NZ_RJVI01000001.1"/>
</dbReference>
<dbReference type="InterPro" id="IPR051082">
    <property type="entry name" value="Pentapeptide-BTB/POZ_domain"/>
</dbReference>
<comment type="caution">
    <text evidence="3">The sequence shown here is derived from an EMBL/GenBank/DDBJ whole genome shotgun (WGS) entry which is preliminary data.</text>
</comment>
<dbReference type="PANTHER" id="PTHR14136:SF17">
    <property type="entry name" value="BTB_POZ DOMAIN-CONTAINING PROTEIN KCTD9"/>
    <property type="match status" value="1"/>
</dbReference>
<keyword evidence="4" id="KW-1185">Reference proteome</keyword>
<dbReference type="PANTHER" id="PTHR14136">
    <property type="entry name" value="BTB_POZ DOMAIN-CONTAINING PROTEIN KCTD9"/>
    <property type="match status" value="1"/>
</dbReference>
<feature type="transmembrane region" description="Helical" evidence="2">
    <location>
        <begin position="130"/>
        <end position="149"/>
    </location>
</feature>
<feature type="region of interest" description="Disordered" evidence="1">
    <location>
        <begin position="86"/>
        <end position="110"/>
    </location>
</feature>
<dbReference type="EMBL" id="RJVI01000001">
    <property type="protein sequence ID" value="ROR35140.1"/>
    <property type="molecule type" value="Genomic_DNA"/>
</dbReference>
<keyword evidence="2" id="KW-0472">Membrane</keyword>
<dbReference type="SUPFAM" id="SSF141571">
    <property type="entry name" value="Pentapeptide repeat-like"/>
    <property type="match status" value="1"/>
</dbReference>
<dbReference type="Pfam" id="PF00805">
    <property type="entry name" value="Pentapeptide"/>
    <property type="match status" value="2"/>
</dbReference>
<organism evidence="3 4">
    <name type="scientific">Inmirania thermothiophila</name>
    <dbReference type="NCBI Taxonomy" id="1750597"/>
    <lineage>
        <taxon>Bacteria</taxon>
        <taxon>Pseudomonadati</taxon>
        <taxon>Pseudomonadota</taxon>
        <taxon>Gammaproteobacteria</taxon>
        <taxon>Chromatiales</taxon>
        <taxon>Ectothiorhodospiraceae</taxon>
        <taxon>Inmirania</taxon>
    </lineage>
</organism>
<keyword evidence="2" id="KW-0812">Transmembrane</keyword>
<accession>A0A3N1Y8Q4</accession>
<evidence type="ECO:0000313" key="3">
    <source>
        <dbReference type="EMBL" id="ROR35140.1"/>
    </source>
</evidence>
<dbReference type="OrthoDB" id="7304622at2"/>
<keyword evidence="2" id="KW-1133">Transmembrane helix</keyword>
<dbReference type="InterPro" id="IPR001646">
    <property type="entry name" value="5peptide_repeat"/>
</dbReference>
<dbReference type="Proteomes" id="UP000276634">
    <property type="component" value="Unassembled WGS sequence"/>
</dbReference>
<sequence length="290" mass="31433">MERPPHALWYTRRGGAVRGPFPTGLVRRFVLLGRLRPEDEVSLDRVAWSRLGEHPELVPEELRLRDTPEGRERYLLALRREDERRGVERRRGPGRGGRRRGERRAEEPEALRRARALRPQVVAGGRLQRLGLAVAVLLAGVIVALYAVAPVRSPQPSLRCDAPPAPGVDWRDCVFDGVRLGAVDLARARLRSARLARADLAGARLTAADLSFAALGGARLAHADLRGARLVGADLAGADLAGADLEGADLAYANLTGARLAGAHLDGARLDKAVWVDRRICAVGSRGACR</sequence>
<reference evidence="3 4" key="1">
    <citation type="submission" date="2018-11" db="EMBL/GenBank/DDBJ databases">
        <title>Genomic Encyclopedia of Type Strains, Phase IV (KMG-IV): sequencing the most valuable type-strain genomes for metagenomic binning, comparative biology and taxonomic classification.</title>
        <authorList>
            <person name="Goeker M."/>
        </authorList>
    </citation>
    <scope>NUCLEOTIDE SEQUENCE [LARGE SCALE GENOMIC DNA]</scope>
    <source>
        <strain evidence="3 4">DSM 100275</strain>
    </source>
</reference>